<dbReference type="Proteomes" id="UP000184032">
    <property type="component" value="Unassembled WGS sequence"/>
</dbReference>
<protein>
    <recommendedName>
        <fullName evidence="1">citrate lyase holo-[acyl-carrier protein] synthase</fullName>
        <ecNumber evidence="1">2.7.7.61</ecNumber>
    </recommendedName>
</protein>
<dbReference type="InterPro" id="IPR005551">
    <property type="entry name" value="CitX"/>
</dbReference>
<evidence type="ECO:0000313" key="6">
    <source>
        <dbReference type="Proteomes" id="UP000184032"/>
    </source>
</evidence>
<reference evidence="5 6" key="1">
    <citation type="submission" date="2016-11" db="EMBL/GenBank/DDBJ databases">
        <authorList>
            <person name="Jaros S."/>
            <person name="Januszkiewicz K."/>
            <person name="Wedrychowicz H."/>
        </authorList>
    </citation>
    <scope>NUCLEOTIDE SEQUENCE [LARGE SCALE GENOMIC DNA]</scope>
    <source>
        <strain evidence="5 6">DSM 21120</strain>
    </source>
</reference>
<keyword evidence="2" id="KW-0808">Transferase</keyword>
<dbReference type="RefSeq" id="WP_073185648.1">
    <property type="nucleotide sequence ID" value="NZ_FQXI01000021.1"/>
</dbReference>
<accession>A0A1M5UUA2</accession>
<dbReference type="AlphaFoldDB" id="A0A1M5UUA2"/>
<dbReference type="NCBIfam" id="TIGR03124">
    <property type="entry name" value="citrate_citX"/>
    <property type="match status" value="1"/>
</dbReference>
<evidence type="ECO:0000313" key="5">
    <source>
        <dbReference type="EMBL" id="SHH66506.1"/>
    </source>
</evidence>
<dbReference type="EC" id="2.7.7.61" evidence="1"/>
<evidence type="ECO:0000256" key="2">
    <source>
        <dbReference type="ARBA" id="ARBA00022679"/>
    </source>
</evidence>
<dbReference type="STRING" id="1120995.SAMN02745245_01877"/>
<gene>
    <name evidence="5" type="ORF">SAMN02745245_01877</name>
</gene>
<dbReference type="GO" id="GO:0050519">
    <property type="term" value="F:holo-citrate lyase synthase activity"/>
    <property type="evidence" value="ECO:0007669"/>
    <property type="project" value="UniProtKB-EC"/>
</dbReference>
<dbReference type="GO" id="GO:0051191">
    <property type="term" value="P:prosthetic group biosynthetic process"/>
    <property type="evidence" value="ECO:0007669"/>
    <property type="project" value="InterPro"/>
</dbReference>
<dbReference type="Pfam" id="PF03802">
    <property type="entry name" value="CitX"/>
    <property type="match status" value="1"/>
</dbReference>
<dbReference type="EMBL" id="FQXI01000021">
    <property type="protein sequence ID" value="SHH66506.1"/>
    <property type="molecule type" value="Genomic_DNA"/>
</dbReference>
<organism evidence="5 6">
    <name type="scientific">Anaerosphaera aminiphila DSM 21120</name>
    <dbReference type="NCBI Taxonomy" id="1120995"/>
    <lineage>
        <taxon>Bacteria</taxon>
        <taxon>Bacillati</taxon>
        <taxon>Bacillota</taxon>
        <taxon>Tissierellia</taxon>
        <taxon>Tissierellales</taxon>
        <taxon>Peptoniphilaceae</taxon>
        <taxon>Anaerosphaera</taxon>
    </lineage>
</organism>
<evidence type="ECO:0000256" key="4">
    <source>
        <dbReference type="ARBA" id="ARBA00048574"/>
    </source>
</evidence>
<proteinExistence type="predicted"/>
<name>A0A1M5UUA2_9FIRM</name>
<evidence type="ECO:0000256" key="1">
    <source>
        <dbReference type="ARBA" id="ARBA00012524"/>
    </source>
</evidence>
<keyword evidence="6" id="KW-1185">Reference proteome</keyword>
<dbReference type="OrthoDB" id="3196716at2"/>
<evidence type="ECO:0000256" key="3">
    <source>
        <dbReference type="ARBA" id="ARBA00022695"/>
    </source>
</evidence>
<sequence>MKVDIELRLQEMLKSKEERRNVQEDLIKKYNSTIISFMLNIPGEDKNNIKYEKFHKKYIAKIKDSLEKNSIEILSELYFNKQTGMEYFAAINSNALKIKKLMIELEESSGGGRVLDIDVFDRNFKQISRSELGYENRKCLICNNNAIECMRFSRHSLEDLIDRVNKLILEDK</sequence>
<comment type="catalytic activity">
    <reaction evidence="4">
        <text>apo-[citrate lyase ACP] + 2'-(5''-triphospho-alpha-D-ribosyl)-3'-dephospho-CoA = holo-[citrate lyase ACP] + diphosphate</text>
        <dbReference type="Rhea" id="RHEA:16333"/>
        <dbReference type="Rhea" id="RHEA-COMP:10157"/>
        <dbReference type="Rhea" id="RHEA-COMP:10158"/>
        <dbReference type="ChEBI" id="CHEBI:29999"/>
        <dbReference type="ChEBI" id="CHEBI:33019"/>
        <dbReference type="ChEBI" id="CHEBI:61378"/>
        <dbReference type="ChEBI" id="CHEBI:82683"/>
        <dbReference type="EC" id="2.7.7.61"/>
    </reaction>
</comment>
<keyword evidence="3" id="KW-0548">Nucleotidyltransferase</keyword>